<accession>A0AAD8EFJ6</accession>
<dbReference type="Proteomes" id="UP001233999">
    <property type="component" value="Unassembled WGS sequence"/>
</dbReference>
<feature type="non-terminal residue" evidence="1">
    <location>
        <position position="52"/>
    </location>
</feature>
<dbReference type="AlphaFoldDB" id="A0AAD8EFJ6"/>
<sequence>LPKKDSIQNNKIRLSCVSPPYSLRRKSNLFGNNTKVSNNSQFESCLSACVHT</sequence>
<name>A0AAD8EFJ6_DIPPU</name>
<dbReference type="EMBL" id="JASPKZ010005701">
    <property type="protein sequence ID" value="KAJ9588251.1"/>
    <property type="molecule type" value="Genomic_DNA"/>
</dbReference>
<evidence type="ECO:0000313" key="1">
    <source>
        <dbReference type="EMBL" id="KAJ9588251.1"/>
    </source>
</evidence>
<organism evidence="1 2">
    <name type="scientific">Diploptera punctata</name>
    <name type="common">Pacific beetle cockroach</name>
    <dbReference type="NCBI Taxonomy" id="6984"/>
    <lineage>
        <taxon>Eukaryota</taxon>
        <taxon>Metazoa</taxon>
        <taxon>Ecdysozoa</taxon>
        <taxon>Arthropoda</taxon>
        <taxon>Hexapoda</taxon>
        <taxon>Insecta</taxon>
        <taxon>Pterygota</taxon>
        <taxon>Neoptera</taxon>
        <taxon>Polyneoptera</taxon>
        <taxon>Dictyoptera</taxon>
        <taxon>Blattodea</taxon>
        <taxon>Blaberoidea</taxon>
        <taxon>Blaberidae</taxon>
        <taxon>Diplopterinae</taxon>
        <taxon>Diploptera</taxon>
    </lineage>
</organism>
<reference evidence="1" key="1">
    <citation type="journal article" date="2023" name="IScience">
        <title>Live-bearing cockroach genome reveals convergent evolutionary mechanisms linked to viviparity in insects and beyond.</title>
        <authorList>
            <person name="Fouks B."/>
            <person name="Harrison M.C."/>
            <person name="Mikhailova A.A."/>
            <person name="Marchal E."/>
            <person name="English S."/>
            <person name="Carruthers M."/>
            <person name="Jennings E.C."/>
            <person name="Chiamaka E.L."/>
            <person name="Frigard R.A."/>
            <person name="Pippel M."/>
            <person name="Attardo G.M."/>
            <person name="Benoit J.B."/>
            <person name="Bornberg-Bauer E."/>
            <person name="Tobe S.S."/>
        </authorList>
    </citation>
    <scope>NUCLEOTIDE SEQUENCE</scope>
    <source>
        <strain evidence="1">Stay&amp;Tobe</strain>
    </source>
</reference>
<comment type="caution">
    <text evidence="1">The sequence shown here is derived from an EMBL/GenBank/DDBJ whole genome shotgun (WGS) entry which is preliminary data.</text>
</comment>
<reference evidence="1" key="2">
    <citation type="submission" date="2023-05" db="EMBL/GenBank/DDBJ databases">
        <authorList>
            <person name="Fouks B."/>
        </authorList>
    </citation>
    <scope>NUCLEOTIDE SEQUENCE</scope>
    <source>
        <strain evidence="1">Stay&amp;Tobe</strain>
        <tissue evidence="1">Testes</tissue>
    </source>
</reference>
<feature type="non-terminal residue" evidence="1">
    <location>
        <position position="1"/>
    </location>
</feature>
<protein>
    <submittedName>
        <fullName evidence="1">Uncharacterized protein</fullName>
    </submittedName>
</protein>
<keyword evidence="2" id="KW-1185">Reference proteome</keyword>
<proteinExistence type="predicted"/>
<evidence type="ECO:0000313" key="2">
    <source>
        <dbReference type="Proteomes" id="UP001233999"/>
    </source>
</evidence>
<gene>
    <name evidence="1" type="ORF">L9F63_018415</name>
</gene>